<keyword evidence="3" id="KW-1185">Reference proteome</keyword>
<dbReference type="EMBL" id="CP042997">
    <property type="protein sequence ID" value="QEH32436.1"/>
    <property type="molecule type" value="Genomic_DNA"/>
</dbReference>
<reference evidence="2 3" key="1">
    <citation type="submission" date="2019-08" db="EMBL/GenBank/DDBJ databases">
        <title>Deep-cultivation of Planctomycetes and their phenomic and genomic characterization uncovers novel biology.</title>
        <authorList>
            <person name="Wiegand S."/>
            <person name="Jogler M."/>
            <person name="Boedeker C."/>
            <person name="Pinto D."/>
            <person name="Vollmers J."/>
            <person name="Rivas-Marin E."/>
            <person name="Kohn T."/>
            <person name="Peeters S.H."/>
            <person name="Heuer A."/>
            <person name="Rast P."/>
            <person name="Oberbeckmann S."/>
            <person name="Bunk B."/>
            <person name="Jeske O."/>
            <person name="Meyerdierks A."/>
            <person name="Storesund J.E."/>
            <person name="Kallscheuer N."/>
            <person name="Luecker S."/>
            <person name="Lage O.M."/>
            <person name="Pohl T."/>
            <person name="Merkel B.J."/>
            <person name="Hornburger P."/>
            <person name="Mueller R.-W."/>
            <person name="Bruemmer F."/>
            <person name="Labrenz M."/>
            <person name="Spormann A.M."/>
            <person name="Op den Camp H."/>
            <person name="Overmann J."/>
            <person name="Amann R."/>
            <person name="Jetten M.S.M."/>
            <person name="Mascher T."/>
            <person name="Medema M.H."/>
            <person name="Devos D.P."/>
            <person name="Kaster A.-K."/>
            <person name="Ovreas L."/>
            <person name="Rohde M."/>
            <person name="Galperin M.Y."/>
            <person name="Jogler C."/>
        </authorList>
    </citation>
    <scope>NUCLEOTIDE SEQUENCE [LARGE SCALE GENOMIC DNA]</scope>
    <source>
        <strain evidence="2 3">OJF2</strain>
    </source>
</reference>
<evidence type="ECO:0000259" key="1">
    <source>
        <dbReference type="Pfam" id="PF20530"/>
    </source>
</evidence>
<organism evidence="2 3">
    <name type="scientific">Aquisphaera giovannonii</name>
    <dbReference type="NCBI Taxonomy" id="406548"/>
    <lineage>
        <taxon>Bacteria</taxon>
        <taxon>Pseudomonadati</taxon>
        <taxon>Planctomycetota</taxon>
        <taxon>Planctomycetia</taxon>
        <taxon>Isosphaerales</taxon>
        <taxon>Isosphaeraceae</taxon>
        <taxon>Aquisphaera</taxon>
    </lineage>
</organism>
<dbReference type="Gene3D" id="3.80.10.10">
    <property type="entry name" value="Ribonuclease Inhibitor"/>
    <property type="match status" value="1"/>
</dbReference>
<evidence type="ECO:0000313" key="2">
    <source>
        <dbReference type="EMBL" id="QEH32436.1"/>
    </source>
</evidence>
<dbReference type="OrthoDB" id="871648at2"/>
<proteinExistence type="predicted"/>
<dbReference type="Pfam" id="PF20530">
    <property type="entry name" value="DUF6745"/>
    <property type="match status" value="1"/>
</dbReference>
<evidence type="ECO:0000313" key="3">
    <source>
        <dbReference type="Proteomes" id="UP000324233"/>
    </source>
</evidence>
<dbReference type="InterPro" id="IPR046633">
    <property type="entry name" value="DUF6745"/>
</dbReference>
<feature type="domain" description="DUF6745" evidence="1">
    <location>
        <begin position="200"/>
        <end position="320"/>
    </location>
</feature>
<protein>
    <submittedName>
        <fullName evidence="2">Leucine Rich Repeat protein</fullName>
    </submittedName>
</protein>
<dbReference type="AlphaFoldDB" id="A0A5B9VVH3"/>
<dbReference type="RefSeq" id="WP_148591613.1">
    <property type="nucleotide sequence ID" value="NZ_CP042997.1"/>
</dbReference>
<dbReference type="InterPro" id="IPR032675">
    <property type="entry name" value="LRR_dom_sf"/>
</dbReference>
<accession>A0A5B9VVH3</accession>
<dbReference type="KEGG" id="agv:OJF2_09070"/>
<dbReference type="PANTHER" id="PTHR47186:SF61">
    <property type="entry name" value="LEUCINE-RICH REPEAT-CONTAINING PROTEIN 57-RELATED"/>
    <property type="match status" value="1"/>
</dbReference>
<dbReference type="PANTHER" id="PTHR47186">
    <property type="entry name" value="LEUCINE-RICH REPEAT-CONTAINING PROTEIN 57"/>
    <property type="match status" value="1"/>
</dbReference>
<dbReference type="SUPFAM" id="SSF52047">
    <property type="entry name" value="RNI-like"/>
    <property type="match status" value="1"/>
</dbReference>
<gene>
    <name evidence="2" type="ORF">OJF2_09070</name>
</gene>
<name>A0A5B9VVH3_9BACT</name>
<dbReference type="Proteomes" id="UP000324233">
    <property type="component" value="Chromosome"/>
</dbReference>
<sequence length="322" mass="35138">MATLKATLPEVTDGRLDLADCGRPVRLPDGLRLRSACLRGCDWLTELPAGLSCYELDLRGTPIRRLPADLRVVFRLDLEGCERLEELPEDFRTGSLVLRGCTGLASLPRGLRANFLDLRGCTALAGWPADLDVRVGRLSLAGCRRITSLPEGIGRLAQLDVSDCVNLTSLPEGLEVASTLELAGSGLTGLPASMAGVNLRWRGVPIDERIAFRPESIAVSEVLEEPNAERRRVLLERVGLERFLAEADADVLDEDTDPGGPRRLLRVPMRGDEDLVAVLVHCPSTGGRYLLRVPPTMRTCRQAIAWTAGFDDPDAYRPQVEA</sequence>